<dbReference type="Pfam" id="PF00072">
    <property type="entry name" value="Response_reg"/>
    <property type="match status" value="1"/>
</dbReference>
<organism evidence="3 4">
    <name type="scientific">Massilia varians</name>
    <dbReference type="NCBI Taxonomy" id="457921"/>
    <lineage>
        <taxon>Bacteria</taxon>
        <taxon>Pseudomonadati</taxon>
        <taxon>Pseudomonadota</taxon>
        <taxon>Betaproteobacteria</taxon>
        <taxon>Burkholderiales</taxon>
        <taxon>Oxalobacteraceae</taxon>
        <taxon>Telluria group</taxon>
        <taxon>Massilia</taxon>
    </lineage>
</organism>
<evidence type="ECO:0000256" key="1">
    <source>
        <dbReference type="PROSITE-ProRule" id="PRU00169"/>
    </source>
</evidence>
<accession>A0ABN6TD17</accession>
<protein>
    <recommendedName>
        <fullName evidence="2">Response regulatory domain-containing protein</fullName>
    </recommendedName>
</protein>
<name>A0ABN6TD17_9BURK</name>
<evidence type="ECO:0000313" key="4">
    <source>
        <dbReference type="Proteomes" id="UP001163336"/>
    </source>
</evidence>
<dbReference type="Proteomes" id="UP001163336">
    <property type="component" value="Chromosome"/>
</dbReference>
<dbReference type="PANTHER" id="PTHR44520">
    <property type="entry name" value="RESPONSE REGULATOR RCP1-RELATED"/>
    <property type="match status" value="1"/>
</dbReference>
<dbReference type="Gene3D" id="3.40.50.2300">
    <property type="match status" value="1"/>
</dbReference>
<dbReference type="SMART" id="SM00448">
    <property type="entry name" value="REC"/>
    <property type="match status" value="1"/>
</dbReference>
<dbReference type="SUPFAM" id="SSF52172">
    <property type="entry name" value="CheY-like"/>
    <property type="match status" value="1"/>
</dbReference>
<feature type="modified residue" description="4-aspartylphosphate" evidence="1">
    <location>
        <position position="55"/>
    </location>
</feature>
<dbReference type="InterPro" id="IPR001789">
    <property type="entry name" value="Sig_transdc_resp-reg_receiver"/>
</dbReference>
<evidence type="ECO:0000259" key="2">
    <source>
        <dbReference type="PROSITE" id="PS50110"/>
    </source>
</evidence>
<sequence length="127" mass="14024">MIIKVLLVDDLLLDVALTRRAMQDCEVAHRIVVASDGEEAYRLLGEASFDLLLLDIKMPRVDGFELMQRLRGRAAGHLPVIVLSGSTLQADRARADALGAIEYVHKALDYGEFRHALKAALGRHGFC</sequence>
<dbReference type="InterPro" id="IPR052893">
    <property type="entry name" value="TCS_response_regulator"/>
</dbReference>
<keyword evidence="4" id="KW-1185">Reference proteome</keyword>
<feature type="domain" description="Response regulatory" evidence="2">
    <location>
        <begin position="4"/>
        <end position="121"/>
    </location>
</feature>
<reference evidence="3" key="1">
    <citation type="submission" date="2022-11" db="EMBL/GenBank/DDBJ databases">
        <title>Isolation and characterization of PLA-degrading bacterium Massilia sp. from Antarctic soil.</title>
        <authorList>
            <person name="Sato K."/>
            <person name="Gomez-Fuentes C."/>
            <person name="Ahmad S.A."/>
            <person name="Zulkharnain A."/>
        </authorList>
    </citation>
    <scope>NUCLEOTIDE SEQUENCE</scope>
    <source>
        <strain evidence="3">N-3</strain>
    </source>
</reference>
<dbReference type="PROSITE" id="PS50110">
    <property type="entry name" value="RESPONSE_REGULATORY"/>
    <property type="match status" value="1"/>
</dbReference>
<dbReference type="RefSeq" id="WP_281913845.1">
    <property type="nucleotide sequence ID" value="NZ_AP026966.1"/>
</dbReference>
<keyword evidence="1" id="KW-0597">Phosphoprotein</keyword>
<evidence type="ECO:0000313" key="3">
    <source>
        <dbReference type="EMBL" id="BDT58458.1"/>
    </source>
</evidence>
<proteinExistence type="predicted"/>
<gene>
    <name evidence="3" type="ORF">MasN3_19520</name>
</gene>
<dbReference type="InterPro" id="IPR011006">
    <property type="entry name" value="CheY-like_superfamily"/>
</dbReference>
<dbReference type="EMBL" id="AP026966">
    <property type="protein sequence ID" value="BDT58458.1"/>
    <property type="molecule type" value="Genomic_DNA"/>
</dbReference>